<gene>
    <name evidence="5" type="ORF">VXC91_06965</name>
</gene>
<keyword evidence="1 5" id="KW-0378">Hydrolase</keyword>
<dbReference type="GO" id="GO:0004722">
    <property type="term" value="F:protein serine/threonine phosphatase activity"/>
    <property type="evidence" value="ECO:0007669"/>
    <property type="project" value="UniProtKB-EC"/>
</dbReference>
<evidence type="ECO:0000256" key="2">
    <source>
        <dbReference type="SAM" id="MobiDB-lite"/>
    </source>
</evidence>
<dbReference type="EC" id="3.1.3.16" evidence="5"/>
<protein>
    <submittedName>
        <fullName evidence="5">PP2C family protein-serine/threonine phosphatase</fullName>
        <ecNumber evidence="5">3.1.3.16</ecNumber>
    </submittedName>
</protein>
<dbReference type="SUPFAM" id="SSF81606">
    <property type="entry name" value="PP2C-like"/>
    <property type="match status" value="1"/>
</dbReference>
<accession>A0ABU7FCB5</accession>
<dbReference type="InterPro" id="IPR036457">
    <property type="entry name" value="PPM-type-like_dom_sf"/>
</dbReference>
<comment type="caution">
    <text evidence="5">The sequence shown here is derived from an EMBL/GenBank/DDBJ whole genome shotgun (WGS) entry which is preliminary data.</text>
</comment>
<evidence type="ECO:0000259" key="4">
    <source>
        <dbReference type="SMART" id="SM00331"/>
    </source>
</evidence>
<feature type="transmembrane region" description="Helical" evidence="3">
    <location>
        <begin position="62"/>
        <end position="80"/>
    </location>
</feature>
<feature type="domain" description="PPM-type phosphatase" evidence="4">
    <location>
        <begin position="142"/>
        <end position="366"/>
    </location>
</feature>
<reference evidence="5" key="1">
    <citation type="submission" date="2024-01" db="EMBL/GenBank/DDBJ databases">
        <title>First draft genome sequence data of TA4-1, the type strain of Gram-positive actinobacterium Streptomyces chiangmaiensis.</title>
        <authorList>
            <person name="Yasawong M."/>
            <person name="Nantapong N."/>
        </authorList>
    </citation>
    <scope>NUCLEOTIDE SEQUENCE</scope>
    <source>
        <strain evidence="5">TA4-1</strain>
    </source>
</reference>
<dbReference type="InterPro" id="IPR001932">
    <property type="entry name" value="PPM-type_phosphatase-like_dom"/>
</dbReference>
<keyword evidence="3" id="KW-0472">Membrane</keyword>
<evidence type="ECO:0000256" key="1">
    <source>
        <dbReference type="ARBA" id="ARBA00022801"/>
    </source>
</evidence>
<dbReference type="PANTHER" id="PTHR43156:SF2">
    <property type="entry name" value="STAGE II SPORULATION PROTEIN E"/>
    <property type="match status" value="1"/>
</dbReference>
<evidence type="ECO:0000313" key="6">
    <source>
        <dbReference type="Proteomes" id="UP001333996"/>
    </source>
</evidence>
<sequence>MRSQPHDGGGWAWRSNQGLVVIPIALIVAIMVADLLAPQSIHLGPLLVVAPALTASFGGSRLTAAIGVLAISALVALSAIRTSVFTSNHESQLLALIVISAFTVIFCRLRERHSAELRQVRSVAEAAQQVVLQPLPERMGTLRIASAYAAATDQARIGGDLYAAVATRRGTRLLIGDVRGKGLPAIEDAALVLGVFRTAAHREPTLTALRSELEATVCWSLSQSIRGGIDAEESFITAALIDIPDDAPEVHILNCGHPPPLRLRNSRVTTLSPGRYSTPVGMCLPQAPHGAVDIFAFQPGDMLVLYTDGVSEARDRADRFYPLADRLSAWTDTGSPVALVDHIRQDILEFCGGTVDDDAALVVVHREAVIGDQSAPPKAGRSVGRPAVTHRNLR</sequence>
<organism evidence="5 6">
    <name type="scientific">Streptomyces chiangmaiensis</name>
    <dbReference type="NCBI Taxonomy" id="766497"/>
    <lineage>
        <taxon>Bacteria</taxon>
        <taxon>Bacillati</taxon>
        <taxon>Actinomycetota</taxon>
        <taxon>Actinomycetes</taxon>
        <taxon>Kitasatosporales</taxon>
        <taxon>Streptomycetaceae</taxon>
        <taxon>Streptomyces</taxon>
    </lineage>
</organism>
<dbReference type="PANTHER" id="PTHR43156">
    <property type="entry name" value="STAGE II SPORULATION PROTEIN E-RELATED"/>
    <property type="match status" value="1"/>
</dbReference>
<dbReference type="SMART" id="SM00331">
    <property type="entry name" value="PP2C_SIG"/>
    <property type="match status" value="1"/>
</dbReference>
<dbReference type="Proteomes" id="UP001333996">
    <property type="component" value="Unassembled WGS sequence"/>
</dbReference>
<dbReference type="EMBL" id="JAYWVC010000014">
    <property type="protein sequence ID" value="MED7821729.1"/>
    <property type="molecule type" value="Genomic_DNA"/>
</dbReference>
<keyword evidence="3" id="KW-1133">Transmembrane helix</keyword>
<proteinExistence type="predicted"/>
<feature type="transmembrane region" description="Helical" evidence="3">
    <location>
        <begin position="20"/>
        <end position="50"/>
    </location>
</feature>
<feature type="region of interest" description="Disordered" evidence="2">
    <location>
        <begin position="373"/>
        <end position="394"/>
    </location>
</feature>
<keyword evidence="6" id="KW-1185">Reference proteome</keyword>
<evidence type="ECO:0000256" key="3">
    <source>
        <dbReference type="SAM" id="Phobius"/>
    </source>
</evidence>
<dbReference type="Pfam" id="PF07228">
    <property type="entry name" value="SpoIIE"/>
    <property type="match status" value="1"/>
</dbReference>
<evidence type="ECO:0000313" key="5">
    <source>
        <dbReference type="EMBL" id="MED7821729.1"/>
    </source>
</evidence>
<feature type="transmembrane region" description="Helical" evidence="3">
    <location>
        <begin position="92"/>
        <end position="109"/>
    </location>
</feature>
<keyword evidence="3" id="KW-0812">Transmembrane</keyword>
<name>A0ABU7FCB5_9ACTN</name>
<dbReference type="InterPro" id="IPR052016">
    <property type="entry name" value="Bact_Sigma-Reg"/>
</dbReference>
<dbReference type="RefSeq" id="WP_329505929.1">
    <property type="nucleotide sequence ID" value="NZ_JAYWVC010000014.1"/>
</dbReference>
<dbReference type="Gene3D" id="3.60.40.10">
    <property type="entry name" value="PPM-type phosphatase domain"/>
    <property type="match status" value="1"/>
</dbReference>